<dbReference type="GO" id="GO:0005524">
    <property type="term" value="F:ATP binding"/>
    <property type="evidence" value="ECO:0007669"/>
    <property type="project" value="UniProtKB-UniRule"/>
</dbReference>
<evidence type="ECO:0000313" key="11">
    <source>
        <dbReference type="Proteomes" id="UP000255264"/>
    </source>
</evidence>
<comment type="function">
    <text evidence="8">Ligates lysine onto the cytidine present at position 34 of the AUA codon-specific tRNA(Ile) that contains the anticodon CAU, in an ATP-dependent manner. Cytidine is converted to lysidine, thus changing the amino acid specificity of the tRNA from methionine to isoleucine.</text>
</comment>
<evidence type="ECO:0000256" key="5">
    <source>
        <dbReference type="ARBA" id="ARBA00022741"/>
    </source>
</evidence>
<accession>A0A377J0Y4</accession>
<keyword evidence="4 8" id="KW-0819">tRNA processing</keyword>
<evidence type="ECO:0000259" key="9">
    <source>
        <dbReference type="SMART" id="SM00977"/>
    </source>
</evidence>
<dbReference type="HAMAP" id="MF_01161">
    <property type="entry name" value="tRNA_Ile_lys_synt"/>
    <property type="match status" value="1"/>
</dbReference>
<dbReference type="InterPro" id="IPR012795">
    <property type="entry name" value="tRNA_Ile_lys_synt_N"/>
</dbReference>
<protein>
    <recommendedName>
        <fullName evidence="8">tRNA(Ile)-lysidine synthase</fullName>
        <ecNumber evidence="8">6.3.4.19</ecNumber>
    </recommendedName>
    <alternativeName>
        <fullName evidence="8">tRNA(Ile)-2-lysyl-cytidine synthase</fullName>
    </alternativeName>
    <alternativeName>
        <fullName evidence="8">tRNA(Ile)-lysidine synthetase</fullName>
    </alternativeName>
</protein>
<evidence type="ECO:0000256" key="4">
    <source>
        <dbReference type="ARBA" id="ARBA00022694"/>
    </source>
</evidence>
<name>A0A377J0Y4_9PAST</name>
<dbReference type="GO" id="GO:0006400">
    <property type="term" value="P:tRNA modification"/>
    <property type="evidence" value="ECO:0007669"/>
    <property type="project" value="UniProtKB-UniRule"/>
</dbReference>
<dbReference type="EMBL" id="UGHS01000004">
    <property type="protein sequence ID" value="STO94171.1"/>
    <property type="molecule type" value="Genomic_DNA"/>
</dbReference>
<comment type="subcellular location">
    <subcellularLocation>
        <location evidence="1 8">Cytoplasm</location>
    </subcellularLocation>
</comment>
<evidence type="ECO:0000256" key="3">
    <source>
        <dbReference type="ARBA" id="ARBA00022598"/>
    </source>
</evidence>
<keyword evidence="5 8" id="KW-0547">Nucleotide-binding</keyword>
<dbReference type="AlphaFoldDB" id="A0A377J0Y4"/>
<dbReference type="RefSeq" id="WP_115003662.1">
    <property type="nucleotide sequence ID" value="NZ_UGHS01000004.1"/>
</dbReference>
<dbReference type="Gene3D" id="1.20.59.20">
    <property type="match status" value="1"/>
</dbReference>
<evidence type="ECO:0000313" key="10">
    <source>
        <dbReference type="EMBL" id="STO94171.1"/>
    </source>
</evidence>
<reference evidence="10 11" key="1">
    <citation type="submission" date="2018-06" db="EMBL/GenBank/DDBJ databases">
        <authorList>
            <consortium name="Pathogen Informatics"/>
            <person name="Doyle S."/>
        </authorList>
    </citation>
    <scope>NUCLEOTIDE SEQUENCE [LARGE SCALE GENOMIC DNA]</scope>
    <source>
        <strain evidence="10 11">NCTC13335</strain>
    </source>
</reference>
<dbReference type="Gene3D" id="3.40.50.620">
    <property type="entry name" value="HUPs"/>
    <property type="match status" value="1"/>
</dbReference>
<dbReference type="Proteomes" id="UP000255264">
    <property type="component" value="Unassembled WGS sequence"/>
</dbReference>
<sequence length="426" mass="49224">MSLLAKFQAQLPTAAKRLLIAFSGGLDSTALLALCYQLRCQRPAITLRAIHIHHGLSSNADAWTQHCQELCQQWQIPLIIERLALATTGNIEATARDARYRAIKQHWQSDELLLTAHHLQDQSETFLLALKRGSGILGLSAMQTQNTLYGMPLCRPLLAFTRSELEHFVLSEKLHWIEDESNQDSSYERNFLRNEILPQLRQRWRHIDQAISRSAKHCLESQLLIEELLEEDFHRHCPAQANVFHLNAFKTYSIARQRALLRLWLSRLGQSMPGQKQLDALLENVINAQKDSNPQWQLGELIVRRYQNSLYLTPQFIDLCNYSAELNIGHSLELPDNLGLLESHKQQDGILFRWGAQQLLLPLTRQAIFIRFGHPGRLRYQPNRPRETFKKLCQAAAIPPWQRERLPLIYYRETLQGILGLCQVFE</sequence>
<feature type="binding site" evidence="8">
    <location>
        <begin position="23"/>
        <end position="28"/>
    </location>
    <ligand>
        <name>ATP</name>
        <dbReference type="ChEBI" id="CHEBI:30616"/>
    </ligand>
</feature>
<dbReference type="NCBIfam" id="TIGR02433">
    <property type="entry name" value="lysidine_TilS_C"/>
    <property type="match status" value="1"/>
</dbReference>
<dbReference type="SMART" id="SM00977">
    <property type="entry name" value="TilS_C"/>
    <property type="match status" value="1"/>
</dbReference>
<keyword evidence="11" id="KW-1185">Reference proteome</keyword>
<dbReference type="InterPro" id="IPR015262">
    <property type="entry name" value="tRNA_Ile_lys_synt_subst-bd"/>
</dbReference>
<feature type="domain" description="Lysidine-tRNA(Ile) synthetase C-terminal" evidence="9">
    <location>
        <begin position="368"/>
        <end position="424"/>
    </location>
</feature>
<dbReference type="SUPFAM" id="SSF56037">
    <property type="entry name" value="PheT/TilS domain"/>
    <property type="match status" value="1"/>
</dbReference>
<dbReference type="CDD" id="cd01992">
    <property type="entry name" value="TilS_N"/>
    <property type="match status" value="1"/>
</dbReference>
<evidence type="ECO:0000256" key="8">
    <source>
        <dbReference type="HAMAP-Rule" id="MF_01161"/>
    </source>
</evidence>
<dbReference type="InterPro" id="IPR012796">
    <property type="entry name" value="Lysidine-tRNA-synth_C"/>
</dbReference>
<keyword evidence="6 8" id="KW-0067">ATP-binding</keyword>
<dbReference type="InterPro" id="IPR011063">
    <property type="entry name" value="TilS/TtcA_N"/>
</dbReference>
<keyword evidence="3 8" id="KW-0436">Ligase</keyword>
<dbReference type="OrthoDB" id="9807403at2"/>
<dbReference type="PANTHER" id="PTHR43033:SF1">
    <property type="entry name" value="TRNA(ILE)-LYSIDINE SYNTHASE-RELATED"/>
    <property type="match status" value="1"/>
</dbReference>
<keyword evidence="2 8" id="KW-0963">Cytoplasm</keyword>
<proteinExistence type="inferred from homology"/>
<dbReference type="EC" id="6.3.4.19" evidence="8"/>
<comment type="catalytic activity">
    <reaction evidence="7 8">
        <text>cytidine(34) in tRNA(Ile2) + L-lysine + ATP = lysidine(34) in tRNA(Ile2) + AMP + diphosphate + H(+)</text>
        <dbReference type="Rhea" id="RHEA:43744"/>
        <dbReference type="Rhea" id="RHEA-COMP:10625"/>
        <dbReference type="Rhea" id="RHEA-COMP:10670"/>
        <dbReference type="ChEBI" id="CHEBI:15378"/>
        <dbReference type="ChEBI" id="CHEBI:30616"/>
        <dbReference type="ChEBI" id="CHEBI:32551"/>
        <dbReference type="ChEBI" id="CHEBI:33019"/>
        <dbReference type="ChEBI" id="CHEBI:82748"/>
        <dbReference type="ChEBI" id="CHEBI:83665"/>
        <dbReference type="ChEBI" id="CHEBI:456215"/>
        <dbReference type="EC" id="6.3.4.19"/>
    </reaction>
</comment>
<comment type="domain">
    <text evidence="8">The N-terminal region contains the highly conserved SGGXDS motif, predicted to be a P-loop motif involved in ATP binding.</text>
</comment>
<dbReference type="SUPFAM" id="SSF82829">
    <property type="entry name" value="MesJ substrate recognition domain-like"/>
    <property type="match status" value="1"/>
</dbReference>
<evidence type="ECO:0000256" key="1">
    <source>
        <dbReference type="ARBA" id="ARBA00004496"/>
    </source>
</evidence>
<dbReference type="SUPFAM" id="SSF52402">
    <property type="entry name" value="Adenine nucleotide alpha hydrolases-like"/>
    <property type="match status" value="1"/>
</dbReference>
<dbReference type="GO" id="GO:0032267">
    <property type="term" value="F:tRNA(Ile)-lysidine synthase activity"/>
    <property type="evidence" value="ECO:0007669"/>
    <property type="project" value="UniProtKB-EC"/>
</dbReference>
<evidence type="ECO:0000256" key="2">
    <source>
        <dbReference type="ARBA" id="ARBA00022490"/>
    </source>
</evidence>
<evidence type="ECO:0000256" key="6">
    <source>
        <dbReference type="ARBA" id="ARBA00022840"/>
    </source>
</evidence>
<comment type="similarity">
    <text evidence="8">Belongs to the tRNA(Ile)-lysidine synthase family.</text>
</comment>
<dbReference type="GO" id="GO:0005737">
    <property type="term" value="C:cytoplasm"/>
    <property type="evidence" value="ECO:0007669"/>
    <property type="project" value="UniProtKB-SubCell"/>
</dbReference>
<dbReference type="NCBIfam" id="TIGR02432">
    <property type="entry name" value="lysidine_TilS_N"/>
    <property type="match status" value="1"/>
</dbReference>
<dbReference type="InterPro" id="IPR012094">
    <property type="entry name" value="tRNA_Ile_lys_synt"/>
</dbReference>
<dbReference type="Pfam" id="PF09179">
    <property type="entry name" value="TilS"/>
    <property type="match status" value="1"/>
</dbReference>
<organism evidence="10 11">
    <name type="scientific">Haemophilus pittmaniae</name>
    <dbReference type="NCBI Taxonomy" id="249188"/>
    <lineage>
        <taxon>Bacteria</taxon>
        <taxon>Pseudomonadati</taxon>
        <taxon>Pseudomonadota</taxon>
        <taxon>Gammaproteobacteria</taxon>
        <taxon>Pasteurellales</taxon>
        <taxon>Pasteurellaceae</taxon>
        <taxon>Haemophilus</taxon>
    </lineage>
</organism>
<dbReference type="Pfam" id="PF01171">
    <property type="entry name" value="ATP_bind_3"/>
    <property type="match status" value="1"/>
</dbReference>
<gene>
    <name evidence="8 10" type="primary">tilS</name>
    <name evidence="10" type="ORF">NCTC13335_02095</name>
</gene>
<dbReference type="PANTHER" id="PTHR43033">
    <property type="entry name" value="TRNA(ILE)-LYSIDINE SYNTHASE-RELATED"/>
    <property type="match status" value="1"/>
</dbReference>
<evidence type="ECO:0000256" key="7">
    <source>
        <dbReference type="ARBA" id="ARBA00048539"/>
    </source>
</evidence>
<dbReference type="Pfam" id="PF11734">
    <property type="entry name" value="TilS_C"/>
    <property type="match status" value="1"/>
</dbReference>
<dbReference type="InterPro" id="IPR014729">
    <property type="entry name" value="Rossmann-like_a/b/a_fold"/>
</dbReference>